<evidence type="ECO:0000256" key="1">
    <source>
        <dbReference type="SAM" id="Coils"/>
    </source>
</evidence>
<sequence length="633" mass="73201">MEDFGLFSPPPHSALWEPPPPSEESSSLAQLDGPGPRAEPGLCSWARTPGQESEATAPWPRLLCPATPRPSRRPYSDSSQESRSLTDVARRVLDRARKPRPRSRRLEDAWGEAKTKPPEQGGSRHSPAWQLEPQPQHGQHCPPARGDSPPPHSQGAYTPANRAFEEERAQSGDQWAGPVCRGLRPWSLSSVHTEKSSVSSREFGTQSGCTHIQKRHSNDPVESLTSQLSQSLVSSKEMQKQHTQVLKNKLEEAVMSSRDQKIVALVLSRLKKAQRMRELQQQAALAWEELKRSDQKVQLTLERERKLLLQQSQEQWQQEKEQRKARLNRELRVRRRDRRATNMIQQESRGWKAPLEDQEKQRQEKLEGAPSEPETEPEKQCQVQCVPQRMLRDLQARNSLQLQKRLAQACLKKHVHPTKGPTKGPKKIQETSLSSLVNYQARKVLMDCQAKAEELLRKLSLEQSSQWFQEMPEGQMKEPHRELKDKVQKEEERFQQGKWWAEESQEQRMEHKSLLEELADQEILQTRSQVHKNVRDKAHHIRELNILREKNHHILKLKAEKEERCHIEGIKEAIRRQEQRMEQILREKDATFEEFQKISRASRTDDVRTLANNFFDQMAGEAQVPAGQQRGGY</sequence>
<feature type="compositionally biased region" description="Pro residues" evidence="2">
    <location>
        <begin position="8"/>
        <end position="22"/>
    </location>
</feature>
<proteinExistence type="predicted"/>
<evidence type="ECO:0000256" key="2">
    <source>
        <dbReference type="SAM" id="MobiDB-lite"/>
    </source>
</evidence>
<reference evidence="3" key="2">
    <citation type="submission" date="2025-09" db="UniProtKB">
        <authorList>
            <consortium name="Ensembl"/>
        </authorList>
    </citation>
    <scope>IDENTIFICATION</scope>
</reference>
<evidence type="ECO:0000313" key="3">
    <source>
        <dbReference type="Ensembl" id="ENSMMSP00000028011.1"/>
    </source>
</evidence>
<accession>A0A8C6EH85</accession>
<dbReference type="InterPro" id="IPR029090">
    <property type="entry name" value="DUF4659"/>
</dbReference>
<name>A0A8C6EH85_MOSMO</name>
<gene>
    <name evidence="3" type="primary">CCDC185</name>
</gene>
<organism evidence="3 4">
    <name type="scientific">Moschus moschiferus</name>
    <name type="common">Siberian musk deer</name>
    <name type="synonym">Moschus sibiricus</name>
    <dbReference type="NCBI Taxonomy" id="68415"/>
    <lineage>
        <taxon>Eukaryota</taxon>
        <taxon>Metazoa</taxon>
        <taxon>Chordata</taxon>
        <taxon>Craniata</taxon>
        <taxon>Vertebrata</taxon>
        <taxon>Euteleostomi</taxon>
        <taxon>Mammalia</taxon>
        <taxon>Eutheria</taxon>
        <taxon>Laurasiatheria</taxon>
        <taxon>Artiodactyla</taxon>
        <taxon>Ruminantia</taxon>
        <taxon>Pecora</taxon>
        <taxon>Moschidae</taxon>
        <taxon>Moschus</taxon>
    </lineage>
</organism>
<keyword evidence="1" id="KW-0175">Coiled coil</keyword>
<feature type="region of interest" description="Disordered" evidence="2">
    <location>
        <begin position="333"/>
        <end position="381"/>
    </location>
</feature>
<reference evidence="3" key="1">
    <citation type="submission" date="2025-08" db="UniProtKB">
        <authorList>
            <consortium name="Ensembl"/>
        </authorList>
    </citation>
    <scope>IDENTIFICATION</scope>
</reference>
<feature type="coiled-coil region" evidence="1">
    <location>
        <begin position="567"/>
        <end position="594"/>
    </location>
</feature>
<dbReference type="PANTHER" id="PTHR33663">
    <property type="entry name" value="COILED-COIL DOMAIN-CONTAINING PROTEIN 177"/>
    <property type="match status" value="1"/>
</dbReference>
<dbReference type="PANTHER" id="PTHR33663:SF3">
    <property type="entry name" value="COILED-COIL DOMAIN-CONTAINING PROTEIN 185"/>
    <property type="match status" value="1"/>
</dbReference>
<evidence type="ECO:0000313" key="4">
    <source>
        <dbReference type="Proteomes" id="UP000694544"/>
    </source>
</evidence>
<dbReference type="Pfam" id="PF15558">
    <property type="entry name" value="DUF4659"/>
    <property type="match status" value="1"/>
</dbReference>
<dbReference type="AlphaFoldDB" id="A0A8C6EH85"/>
<feature type="region of interest" description="Disordered" evidence="2">
    <location>
        <begin position="1"/>
        <end position="179"/>
    </location>
</feature>
<feature type="compositionally biased region" description="Basic and acidic residues" evidence="2">
    <location>
        <begin position="354"/>
        <end position="367"/>
    </location>
</feature>
<protein>
    <submittedName>
        <fullName evidence="3">Coiled-coil domain containing 185</fullName>
    </submittedName>
</protein>
<dbReference type="Ensembl" id="ENSMMST00000030863.1">
    <property type="protein sequence ID" value="ENSMMSP00000028011.1"/>
    <property type="gene ID" value="ENSMMSG00000021007.1"/>
</dbReference>
<dbReference type="GeneTree" id="ENSGT00740000115684"/>
<feature type="compositionally biased region" description="Basic and acidic residues" evidence="2">
    <location>
        <begin position="104"/>
        <end position="117"/>
    </location>
</feature>
<keyword evidence="4" id="KW-1185">Reference proteome</keyword>
<dbReference type="Proteomes" id="UP000694544">
    <property type="component" value="Unplaced"/>
</dbReference>